<organism evidence="1 2">
    <name type="scientific">Corynebacterium parakroppenstedtii</name>
    <dbReference type="NCBI Taxonomy" id="2828363"/>
    <lineage>
        <taxon>Bacteria</taxon>
        <taxon>Bacillati</taxon>
        <taxon>Actinomycetota</taxon>
        <taxon>Actinomycetes</taxon>
        <taxon>Mycobacteriales</taxon>
        <taxon>Corynebacteriaceae</taxon>
        <taxon>Corynebacterium</taxon>
    </lineage>
</organism>
<protein>
    <submittedName>
        <fullName evidence="1">Uncharacterized protein</fullName>
    </submittedName>
</protein>
<name>A0ABS9HLU6_9CORY</name>
<keyword evidence="2" id="KW-1185">Reference proteome</keyword>
<reference evidence="1 2" key="1">
    <citation type="submission" date="2022-01" db="EMBL/GenBank/DDBJ databases">
        <title>Identification and Characterization of Corynebacterium sp.</title>
        <authorList>
            <person name="Luo Q."/>
            <person name="Qu P."/>
            <person name="Chen Q."/>
        </authorList>
    </citation>
    <scope>NUCLEOTIDE SEQUENCE [LARGE SCALE GENOMIC DNA]</scope>
    <source>
        <strain evidence="1 2">MC-12</strain>
    </source>
</reference>
<gene>
    <name evidence="1" type="ORF">L3H44_10295</name>
</gene>
<dbReference type="RefSeq" id="WP_156441644.1">
    <property type="nucleotide sequence ID" value="NZ_JAFFSY010000003.1"/>
</dbReference>
<accession>A0ABS9HLU6</accession>
<evidence type="ECO:0000313" key="2">
    <source>
        <dbReference type="Proteomes" id="UP001200604"/>
    </source>
</evidence>
<comment type="caution">
    <text evidence="1">The sequence shown here is derived from an EMBL/GenBank/DDBJ whole genome shotgun (WGS) entry which is preliminary data.</text>
</comment>
<dbReference type="EMBL" id="JAKJKU010000004">
    <property type="protein sequence ID" value="MCF6774787.1"/>
    <property type="molecule type" value="Genomic_DNA"/>
</dbReference>
<evidence type="ECO:0000313" key="1">
    <source>
        <dbReference type="EMBL" id="MCF6774787.1"/>
    </source>
</evidence>
<dbReference type="GeneID" id="92727420"/>
<dbReference type="Proteomes" id="UP001200604">
    <property type="component" value="Unassembled WGS sequence"/>
</dbReference>
<proteinExistence type="predicted"/>
<sequence>MISCYVRAGLRVPHSRALYSPVAHERFRPVGKKCSTNDFDNRAAETGFCAFPIMLV</sequence>